<feature type="transmembrane region" description="Helical" evidence="1">
    <location>
        <begin position="7"/>
        <end position="26"/>
    </location>
</feature>
<keyword evidence="3" id="KW-1185">Reference proteome</keyword>
<comment type="caution">
    <text evidence="2">The sequence shown here is derived from an EMBL/GenBank/DDBJ whole genome shotgun (WGS) entry which is preliminary data.</text>
</comment>
<keyword evidence="1" id="KW-0812">Transmembrane</keyword>
<sequence length="177" mass="21242">MKTFKSCLFIFLTCCTLIFGGIYLYFLNLNKSCIVDHNKVEQSYSQLNLKLQERNLLLKKLNTNDSVKTLITKSDSILKRTKDANQFLWTEFYLNEKTYKNDSLKQFNNELNHLKNIYNSDLKNFHSNWTIFPNNLIKIRQKFPKYNYLTVEYGEKNQENMKKRKAAEHWVETGEWK</sequence>
<proteinExistence type="predicted"/>
<keyword evidence="1" id="KW-0472">Membrane</keyword>
<evidence type="ECO:0000256" key="1">
    <source>
        <dbReference type="SAM" id="Phobius"/>
    </source>
</evidence>
<name>A0ABR8WK44_9FLAO</name>
<protein>
    <submittedName>
        <fullName evidence="2">Uncharacterized protein</fullName>
    </submittedName>
</protein>
<evidence type="ECO:0000313" key="2">
    <source>
        <dbReference type="EMBL" id="MBD8017126.1"/>
    </source>
</evidence>
<organism evidence="2 3">
    <name type="scientific">Kaistella pullorum</name>
    <dbReference type="NCBI Taxonomy" id="2763074"/>
    <lineage>
        <taxon>Bacteria</taxon>
        <taxon>Pseudomonadati</taxon>
        <taxon>Bacteroidota</taxon>
        <taxon>Flavobacteriia</taxon>
        <taxon>Flavobacteriales</taxon>
        <taxon>Weeksellaceae</taxon>
        <taxon>Chryseobacterium group</taxon>
        <taxon>Kaistella</taxon>
    </lineage>
</organism>
<dbReference type="EMBL" id="JACSPS010000001">
    <property type="protein sequence ID" value="MBD8017126.1"/>
    <property type="molecule type" value="Genomic_DNA"/>
</dbReference>
<accession>A0ABR8WK44</accession>
<evidence type="ECO:0000313" key="3">
    <source>
        <dbReference type="Proteomes" id="UP000626242"/>
    </source>
</evidence>
<keyword evidence="1" id="KW-1133">Transmembrane helix</keyword>
<dbReference type="InterPro" id="IPR023353">
    <property type="entry name" value="LemA-like_dom_sf"/>
</dbReference>
<dbReference type="SUPFAM" id="SSF140478">
    <property type="entry name" value="LemA-like"/>
    <property type="match status" value="1"/>
</dbReference>
<gene>
    <name evidence="2" type="ORF">H9628_01455</name>
</gene>
<dbReference type="Proteomes" id="UP000626242">
    <property type="component" value="Unassembled WGS sequence"/>
</dbReference>
<reference evidence="2 3" key="1">
    <citation type="submission" date="2020-08" db="EMBL/GenBank/DDBJ databases">
        <title>A Genomic Blueprint of the Chicken Gut Microbiome.</title>
        <authorList>
            <person name="Gilroy R."/>
            <person name="Ravi A."/>
            <person name="Getino M."/>
            <person name="Pursley I."/>
            <person name="Horton D.L."/>
            <person name="Alikhan N.-F."/>
            <person name="Baker D."/>
            <person name="Gharbi K."/>
            <person name="Hall N."/>
            <person name="Watson M."/>
            <person name="Adriaenssens E.M."/>
            <person name="Foster-Nyarko E."/>
            <person name="Jarju S."/>
            <person name="Secka A."/>
            <person name="Antonio M."/>
            <person name="Oren A."/>
            <person name="Chaudhuri R."/>
            <person name="La Ragione R.M."/>
            <person name="Hildebrand F."/>
            <person name="Pallen M.J."/>
        </authorList>
    </citation>
    <scope>NUCLEOTIDE SEQUENCE [LARGE SCALE GENOMIC DNA]</scope>
    <source>
        <strain evidence="2 3">Sa1CVA4</strain>
    </source>
</reference>